<keyword evidence="1" id="KW-0472">Membrane</keyword>
<evidence type="ECO:0000313" key="2">
    <source>
        <dbReference type="EMBL" id="MDR6219809.1"/>
    </source>
</evidence>
<evidence type="ECO:0000256" key="1">
    <source>
        <dbReference type="SAM" id="Phobius"/>
    </source>
</evidence>
<protein>
    <submittedName>
        <fullName evidence="2">UPF0716 family protein affecting phage T7 exclusion</fullName>
    </submittedName>
</protein>
<feature type="transmembrane region" description="Helical" evidence="1">
    <location>
        <begin position="7"/>
        <end position="29"/>
    </location>
</feature>
<name>A0AAE3XF49_9DEIO</name>
<dbReference type="Proteomes" id="UP001185331">
    <property type="component" value="Unassembled WGS sequence"/>
</dbReference>
<proteinExistence type="predicted"/>
<feature type="transmembrane region" description="Helical" evidence="1">
    <location>
        <begin position="112"/>
        <end position="140"/>
    </location>
</feature>
<feature type="transmembrane region" description="Helical" evidence="1">
    <location>
        <begin position="49"/>
        <end position="71"/>
    </location>
</feature>
<dbReference type="EMBL" id="JAVDQK010000009">
    <property type="protein sequence ID" value="MDR6219809.1"/>
    <property type="molecule type" value="Genomic_DNA"/>
</dbReference>
<accession>A0AAE3XF49</accession>
<dbReference type="AlphaFoldDB" id="A0AAE3XF49"/>
<reference evidence="2" key="1">
    <citation type="submission" date="2023-07" db="EMBL/GenBank/DDBJ databases">
        <title>Sorghum-associated microbial communities from plants grown in Nebraska, USA.</title>
        <authorList>
            <person name="Schachtman D."/>
        </authorList>
    </citation>
    <scope>NUCLEOTIDE SEQUENCE</scope>
    <source>
        <strain evidence="2">BE330</strain>
    </source>
</reference>
<keyword evidence="1" id="KW-0812">Transmembrane</keyword>
<sequence>MTRRAALRVVLGTALDALLIGTLCLLWLTQLYWGRPYMRVTDEWMKFTFFVSIAASVSGAAWLCSLGLAAWHRPLDRARWRVATQALITGALVSFVAGALLTLAGLSSAPLISLMLLPMTAGMAVIFAAVSGLLPVVGFLTNRSAAWVRRCSGASGGDDHSGGRAIQGE</sequence>
<gene>
    <name evidence="2" type="ORF">J2Y00_003416</name>
</gene>
<keyword evidence="1" id="KW-1133">Transmembrane helix</keyword>
<dbReference type="RefSeq" id="WP_188843931.1">
    <property type="nucleotide sequence ID" value="NZ_BMHJ01000010.1"/>
</dbReference>
<organism evidence="2 3">
    <name type="scientific">Deinococcus soli</name>
    <name type="common">ex Cha et al. 2016</name>
    <dbReference type="NCBI Taxonomy" id="1309411"/>
    <lineage>
        <taxon>Bacteria</taxon>
        <taxon>Thermotogati</taxon>
        <taxon>Deinococcota</taxon>
        <taxon>Deinococci</taxon>
        <taxon>Deinococcales</taxon>
        <taxon>Deinococcaceae</taxon>
        <taxon>Deinococcus</taxon>
    </lineage>
</organism>
<comment type="caution">
    <text evidence="2">The sequence shown here is derived from an EMBL/GenBank/DDBJ whole genome shotgun (WGS) entry which is preliminary data.</text>
</comment>
<feature type="transmembrane region" description="Helical" evidence="1">
    <location>
        <begin position="83"/>
        <end position="106"/>
    </location>
</feature>
<evidence type="ECO:0000313" key="3">
    <source>
        <dbReference type="Proteomes" id="UP001185331"/>
    </source>
</evidence>